<dbReference type="RefSeq" id="WP_204604384.1">
    <property type="nucleotide sequence ID" value="NZ_JBHSED010000004.1"/>
</dbReference>
<evidence type="ECO:0000256" key="6">
    <source>
        <dbReference type="ARBA" id="ARBA00023139"/>
    </source>
</evidence>
<evidence type="ECO:0000256" key="2">
    <source>
        <dbReference type="ARBA" id="ARBA00007886"/>
    </source>
</evidence>
<dbReference type="EMBL" id="JBHSED010000004">
    <property type="protein sequence ID" value="MFC4302609.1"/>
    <property type="molecule type" value="Genomic_DNA"/>
</dbReference>
<proteinExistence type="inferred from homology"/>
<evidence type="ECO:0000259" key="9">
    <source>
        <dbReference type="Pfam" id="PF25198"/>
    </source>
</evidence>
<dbReference type="Gene3D" id="3.30.300.210">
    <property type="entry name" value="Nutrient germinant receptor protein C, domain 3"/>
    <property type="match status" value="1"/>
</dbReference>
<dbReference type="PROSITE" id="PS51257">
    <property type="entry name" value="PROKAR_LIPOPROTEIN"/>
    <property type="match status" value="1"/>
</dbReference>
<dbReference type="Proteomes" id="UP001595755">
    <property type="component" value="Unassembled WGS sequence"/>
</dbReference>
<gene>
    <name evidence="10" type="ORF">ACFO1S_04035</name>
</gene>
<sequence length="387" mass="43049">MRAIGLLALIVVSCLALSGCWSKTELSDWGFVQAASIDLGQDGSIKLTAHIYKPGGAMNGGMQGGANPSYVDLEAQNTTITGASRSIATELGRRLQWSHMRVLLISEETARRHNLSTLLDYFVRNQEMRGSSALMLTHGQASDYLFIKPYIESTMGQQLLEIGRTTMESTGRTVETSLTDMTVISREPVPLLILPFLKIRKEPSPGPFLAGLGVVGFPQGKLAEVLPNDAAPYMLMLLNRFQRGPLNIPCKPASGHARTERDSFDISHLYLHMKPDIHGDELTMNYQVAVEGNIGELSCGNVNTSDEVDQFTKRISEVIESKLSDTIRMLQSKKLDTLGIGNYLYRHHHRLWREWQPSWPDHFAESRYRFKVKVTLLNTGTVTGKTS</sequence>
<dbReference type="Pfam" id="PF25198">
    <property type="entry name" value="Spore_GerAC_N"/>
    <property type="match status" value="1"/>
</dbReference>
<evidence type="ECO:0000256" key="1">
    <source>
        <dbReference type="ARBA" id="ARBA00004635"/>
    </source>
</evidence>
<protein>
    <submittedName>
        <fullName evidence="10">Ger(X)C family spore germination protein</fullName>
    </submittedName>
</protein>
<dbReference type="PANTHER" id="PTHR35789:SF1">
    <property type="entry name" value="SPORE GERMINATION PROTEIN B3"/>
    <property type="match status" value="1"/>
</dbReference>
<keyword evidence="3" id="KW-0309">Germination</keyword>
<comment type="subcellular location">
    <subcellularLocation>
        <location evidence="1">Membrane</location>
        <topology evidence="1">Lipid-anchor</topology>
    </subcellularLocation>
</comment>
<comment type="similarity">
    <text evidence="2">Belongs to the GerABKC lipoprotein family.</text>
</comment>
<keyword evidence="5" id="KW-0472">Membrane</keyword>
<feature type="domain" description="Spore germination protein N-terminal" evidence="9">
    <location>
        <begin position="23"/>
        <end position="198"/>
    </location>
</feature>
<dbReference type="InterPro" id="IPR046953">
    <property type="entry name" value="Spore_GerAC-like_C"/>
</dbReference>
<feature type="domain" description="Spore germination GerAC-like C-terminal" evidence="8">
    <location>
        <begin position="217"/>
        <end position="380"/>
    </location>
</feature>
<evidence type="ECO:0000313" key="10">
    <source>
        <dbReference type="EMBL" id="MFC4302609.1"/>
    </source>
</evidence>
<reference evidence="11" key="1">
    <citation type="journal article" date="2019" name="Int. J. Syst. Evol. Microbiol.">
        <title>The Global Catalogue of Microorganisms (GCM) 10K type strain sequencing project: providing services to taxonomists for standard genome sequencing and annotation.</title>
        <authorList>
            <consortium name="The Broad Institute Genomics Platform"/>
            <consortium name="The Broad Institute Genome Sequencing Center for Infectious Disease"/>
            <person name="Wu L."/>
            <person name="Ma J."/>
        </authorList>
    </citation>
    <scope>NUCLEOTIDE SEQUENCE [LARGE SCALE GENOMIC DNA]</scope>
    <source>
        <strain evidence="11">CGMCC 4.1641</strain>
    </source>
</reference>
<dbReference type="InterPro" id="IPR038501">
    <property type="entry name" value="Spore_GerAC_C_sf"/>
</dbReference>
<dbReference type="InterPro" id="IPR057336">
    <property type="entry name" value="GerAC_N"/>
</dbReference>
<keyword evidence="11" id="KW-1185">Reference proteome</keyword>
<dbReference type="NCBIfam" id="TIGR02887">
    <property type="entry name" value="spore_ger_x_C"/>
    <property type="match status" value="1"/>
</dbReference>
<evidence type="ECO:0000256" key="4">
    <source>
        <dbReference type="ARBA" id="ARBA00022729"/>
    </source>
</evidence>
<dbReference type="Pfam" id="PF05504">
    <property type="entry name" value="Spore_GerAC"/>
    <property type="match status" value="1"/>
</dbReference>
<keyword evidence="4" id="KW-0732">Signal</keyword>
<comment type="caution">
    <text evidence="10">The sequence shown here is derived from an EMBL/GenBank/DDBJ whole genome shotgun (WGS) entry which is preliminary data.</text>
</comment>
<evidence type="ECO:0000256" key="7">
    <source>
        <dbReference type="ARBA" id="ARBA00023288"/>
    </source>
</evidence>
<accession>A0ABV8S844</accession>
<organism evidence="10 11">
    <name type="scientific">Cohnella boryungensis</name>
    <dbReference type="NCBI Taxonomy" id="768479"/>
    <lineage>
        <taxon>Bacteria</taxon>
        <taxon>Bacillati</taxon>
        <taxon>Bacillota</taxon>
        <taxon>Bacilli</taxon>
        <taxon>Bacillales</taxon>
        <taxon>Paenibacillaceae</taxon>
        <taxon>Cohnella</taxon>
    </lineage>
</organism>
<evidence type="ECO:0000256" key="5">
    <source>
        <dbReference type="ARBA" id="ARBA00023136"/>
    </source>
</evidence>
<name>A0ABV8S844_9BACL</name>
<evidence type="ECO:0000313" key="11">
    <source>
        <dbReference type="Proteomes" id="UP001595755"/>
    </source>
</evidence>
<evidence type="ECO:0000259" key="8">
    <source>
        <dbReference type="Pfam" id="PF05504"/>
    </source>
</evidence>
<evidence type="ECO:0000256" key="3">
    <source>
        <dbReference type="ARBA" id="ARBA00022544"/>
    </source>
</evidence>
<keyword evidence="7" id="KW-0449">Lipoprotein</keyword>
<dbReference type="PANTHER" id="PTHR35789">
    <property type="entry name" value="SPORE GERMINATION PROTEIN B3"/>
    <property type="match status" value="1"/>
</dbReference>
<dbReference type="InterPro" id="IPR008844">
    <property type="entry name" value="Spore_GerAC-like"/>
</dbReference>
<keyword evidence="6" id="KW-0564">Palmitate</keyword>